<keyword evidence="7" id="KW-0998">Cell outer membrane</keyword>
<comment type="subcellular location">
    <subcellularLocation>
        <location evidence="1">Cell outer membrane</location>
        <topology evidence="1">Multi-pass membrane protein</topology>
    </subcellularLocation>
</comment>
<proteinExistence type="predicted"/>
<gene>
    <name evidence="9" type="ORF">SAMN04488057_11787</name>
</gene>
<evidence type="ECO:0000256" key="3">
    <source>
        <dbReference type="ARBA" id="ARBA00022452"/>
    </source>
</evidence>
<keyword evidence="2" id="KW-0813">Transport</keyword>
<dbReference type="GO" id="GO:0015344">
    <property type="term" value="F:siderophore uptake transmembrane transporter activity"/>
    <property type="evidence" value="ECO:0007669"/>
    <property type="project" value="TreeGrafter"/>
</dbReference>
<accession>A0A1M7QF87</accession>
<keyword evidence="9" id="KW-0675">Receptor</keyword>
<evidence type="ECO:0000256" key="7">
    <source>
        <dbReference type="ARBA" id="ARBA00023237"/>
    </source>
</evidence>
<name>A0A1M7QF87_9BACT</name>
<protein>
    <submittedName>
        <fullName evidence="9">Outer membrane receptor proteins, mostly Fe transport</fullName>
    </submittedName>
</protein>
<dbReference type="RefSeq" id="WP_073097342.1">
    <property type="nucleotide sequence ID" value="NZ_FRCY01000017.1"/>
</dbReference>
<dbReference type="InterPro" id="IPR039426">
    <property type="entry name" value="TonB-dep_rcpt-like"/>
</dbReference>
<dbReference type="GO" id="GO:0009279">
    <property type="term" value="C:cell outer membrane"/>
    <property type="evidence" value="ECO:0007669"/>
    <property type="project" value="UniProtKB-SubCell"/>
</dbReference>
<dbReference type="STRING" id="388280.SAMN04488057_11787"/>
<keyword evidence="4" id="KW-0812">Transmembrane</keyword>
<dbReference type="SUPFAM" id="SSF49464">
    <property type="entry name" value="Carboxypeptidase regulatory domain-like"/>
    <property type="match status" value="1"/>
</dbReference>
<dbReference type="PANTHER" id="PTHR30069">
    <property type="entry name" value="TONB-DEPENDENT OUTER MEMBRANE RECEPTOR"/>
    <property type="match status" value="1"/>
</dbReference>
<evidence type="ECO:0000256" key="1">
    <source>
        <dbReference type="ARBA" id="ARBA00004571"/>
    </source>
</evidence>
<organism evidence="9 10">
    <name type="scientific">Cyclobacterium lianum</name>
    <dbReference type="NCBI Taxonomy" id="388280"/>
    <lineage>
        <taxon>Bacteria</taxon>
        <taxon>Pseudomonadati</taxon>
        <taxon>Bacteroidota</taxon>
        <taxon>Cytophagia</taxon>
        <taxon>Cytophagales</taxon>
        <taxon>Cyclobacteriaceae</taxon>
        <taxon>Cyclobacterium</taxon>
    </lineage>
</organism>
<dbReference type="Pfam" id="PF13715">
    <property type="entry name" value="CarbopepD_reg_2"/>
    <property type="match status" value="1"/>
</dbReference>
<feature type="domain" description="TonB-dependent receptor plug" evidence="8">
    <location>
        <begin position="155"/>
        <end position="229"/>
    </location>
</feature>
<dbReference type="Proteomes" id="UP000184513">
    <property type="component" value="Unassembled WGS sequence"/>
</dbReference>
<dbReference type="SUPFAM" id="SSF56935">
    <property type="entry name" value="Porins"/>
    <property type="match status" value="1"/>
</dbReference>
<dbReference type="EMBL" id="FRCY01000017">
    <property type="protein sequence ID" value="SHN29673.1"/>
    <property type="molecule type" value="Genomic_DNA"/>
</dbReference>
<evidence type="ECO:0000313" key="10">
    <source>
        <dbReference type="Proteomes" id="UP000184513"/>
    </source>
</evidence>
<evidence type="ECO:0000256" key="2">
    <source>
        <dbReference type="ARBA" id="ARBA00022448"/>
    </source>
</evidence>
<dbReference type="Gene3D" id="2.170.130.10">
    <property type="entry name" value="TonB-dependent receptor, plug domain"/>
    <property type="match status" value="1"/>
</dbReference>
<reference evidence="9 10" key="1">
    <citation type="submission" date="2016-11" db="EMBL/GenBank/DDBJ databases">
        <authorList>
            <person name="Jaros S."/>
            <person name="Januszkiewicz K."/>
            <person name="Wedrychowicz H."/>
        </authorList>
    </citation>
    <scope>NUCLEOTIDE SEQUENCE [LARGE SCALE GENOMIC DNA]</scope>
    <source>
        <strain evidence="9 10">CGMCC 1.6102</strain>
    </source>
</reference>
<dbReference type="InterPro" id="IPR008969">
    <property type="entry name" value="CarboxyPept-like_regulatory"/>
</dbReference>
<dbReference type="Gene3D" id="2.40.170.20">
    <property type="entry name" value="TonB-dependent receptor, beta-barrel domain"/>
    <property type="match status" value="1"/>
</dbReference>
<keyword evidence="5" id="KW-0732">Signal</keyword>
<dbReference type="InterPro" id="IPR012910">
    <property type="entry name" value="Plug_dom"/>
</dbReference>
<dbReference type="AlphaFoldDB" id="A0A1M7QF87"/>
<sequence>MFNYRAKYIWHFFLFTFIGLFSLSVNLMGQQVASLQGQVLDKLSGEPLPGATIFWKDQSARGAVTDAEGNFTIAIPTLPASLEIRFLGYQGISREINNKTTDLKFFLSPDEMALEEVVVSERREDHNVLSTEIGRNEISGETLKRIPALFGEVDLLRGIQLLPGVNTAGEGTTGLFVRGGSADQNLIQIDGAPIYNPSHFFGFFSVFNPDALTDVALYKGNIPAQFGGRVSSLIDISLKEGNTRKIEGEGGIGSISSRLTVDGPLFSDNSSFVLSGRRTYADLFLAFSPNEDIRNNQLYFYDLSGKLMWRQGEQNKFTFSTYYGSDFLGLSGQFGLGWKNWINSFNWNRQVSERLYLDMAAYYSYYQYLIGFNDEENGFDWSNDFSESGIRAALTFIPKEASEIKAGMHTQLYHFSPVDLDPAEGSSIAPLATNPRIGWQNNFFIALKEEVSERLSLEAGLRFALYQQIGNGVNYLYEDNDPEGSGMVTDTLEYRFGEKMQHYQGLEPRIAVRYLVGKATAIKGSYNRNYQYIQVASNSSAGLPIDRWVPAGRYIRPIRADQVSAGIFQNLSDNRWELSLEGYYRDFRNIIDLKQGANVLFSDNVETEILTGNGWSYGLEFLLRKNVGKTTGWLSYTRSRVFRKISGINRGNPYPPRFDRPNDVSLVLSHELTDRISLSGTFIYTTGVAVTFPVGSYVVDNQRVPLYNEQRNKDRFPDYHRLDLSLTLKNKDKGRWWQGSWNFSVYNAYARKNPFSYEFRDIYNNDIAFDRGLGEEVSSIRPGVVMTYLFGILPSVTYNFKF</sequence>
<evidence type="ECO:0000259" key="8">
    <source>
        <dbReference type="Pfam" id="PF07715"/>
    </source>
</evidence>
<dbReference type="GO" id="GO:0044718">
    <property type="term" value="P:siderophore transmembrane transport"/>
    <property type="evidence" value="ECO:0007669"/>
    <property type="project" value="TreeGrafter"/>
</dbReference>
<keyword evidence="3" id="KW-1134">Transmembrane beta strand</keyword>
<dbReference type="Pfam" id="PF07715">
    <property type="entry name" value="Plug"/>
    <property type="match status" value="1"/>
</dbReference>
<evidence type="ECO:0000313" key="9">
    <source>
        <dbReference type="EMBL" id="SHN29673.1"/>
    </source>
</evidence>
<evidence type="ECO:0000256" key="6">
    <source>
        <dbReference type="ARBA" id="ARBA00023136"/>
    </source>
</evidence>
<evidence type="ECO:0000256" key="5">
    <source>
        <dbReference type="ARBA" id="ARBA00022729"/>
    </source>
</evidence>
<dbReference type="PANTHER" id="PTHR30069:SF29">
    <property type="entry name" value="HEMOGLOBIN AND HEMOGLOBIN-HAPTOGLOBIN-BINDING PROTEIN 1-RELATED"/>
    <property type="match status" value="1"/>
</dbReference>
<dbReference type="Gene3D" id="2.60.40.1120">
    <property type="entry name" value="Carboxypeptidase-like, regulatory domain"/>
    <property type="match status" value="1"/>
</dbReference>
<keyword evidence="6" id="KW-0472">Membrane</keyword>
<dbReference type="InterPro" id="IPR036942">
    <property type="entry name" value="Beta-barrel_TonB_sf"/>
</dbReference>
<dbReference type="InterPro" id="IPR037066">
    <property type="entry name" value="Plug_dom_sf"/>
</dbReference>
<keyword evidence="10" id="KW-1185">Reference proteome</keyword>
<evidence type="ECO:0000256" key="4">
    <source>
        <dbReference type="ARBA" id="ARBA00022692"/>
    </source>
</evidence>